<comment type="caution">
    <text evidence="1">The sequence shown here is derived from an EMBL/GenBank/DDBJ whole genome shotgun (WGS) entry which is preliminary data.</text>
</comment>
<evidence type="ECO:0000313" key="2">
    <source>
        <dbReference type="Proteomes" id="UP000050525"/>
    </source>
</evidence>
<evidence type="ECO:0000313" key="1">
    <source>
        <dbReference type="EMBL" id="KYO47799.1"/>
    </source>
</evidence>
<gene>
    <name evidence="1" type="ORF">Y1Q_0019857</name>
</gene>
<reference evidence="1 2" key="1">
    <citation type="journal article" date="2012" name="Genome Biol.">
        <title>Sequencing three crocodilian genomes to illuminate the evolution of archosaurs and amniotes.</title>
        <authorList>
            <person name="St John J.A."/>
            <person name="Braun E.L."/>
            <person name="Isberg S.R."/>
            <person name="Miles L.G."/>
            <person name="Chong A.Y."/>
            <person name="Gongora J."/>
            <person name="Dalzell P."/>
            <person name="Moran C."/>
            <person name="Bed'hom B."/>
            <person name="Abzhanov A."/>
            <person name="Burgess S.C."/>
            <person name="Cooksey A.M."/>
            <person name="Castoe T.A."/>
            <person name="Crawford N.G."/>
            <person name="Densmore L.D."/>
            <person name="Drew J.C."/>
            <person name="Edwards S.V."/>
            <person name="Faircloth B.C."/>
            <person name="Fujita M.K."/>
            <person name="Greenwold M.J."/>
            <person name="Hoffmann F.G."/>
            <person name="Howard J.M."/>
            <person name="Iguchi T."/>
            <person name="Janes D.E."/>
            <person name="Khan S.Y."/>
            <person name="Kohno S."/>
            <person name="de Koning A.J."/>
            <person name="Lance S.L."/>
            <person name="McCarthy F.M."/>
            <person name="McCormack J.E."/>
            <person name="Merchant M.E."/>
            <person name="Peterson D.G."/>
            <person name="Pollock D.D."/>
            <person name="Pourmand N."/>
            <person name="Raney B.J."/>
            <person name="Roessler K.A."/>
            <person name="Sanford J.R."/>
            <person name="Sawyer R.H."/>
            <person name="Schmidt C.J."/>
            <person name="Triplett E.W."/>
            <person name="Tuberville T.D."/>
            <person name="Venegas-Anaya M."/>
            <person name="Howard J.T."/>
            <person name="Jarvis E.D."/>
            <person name="Guillette L.J.Jr."/>
            <person name="Glenn T.C."/>
            <person name="Green R.E."/>
            <person name="Ray D.A."/>
        </authorList>
    </citation>
    <scope>NUCLEOTIDE SEQUENCE [LARGE SCALE GENOMIC DNA]</scope>
    <source>
        <strain evidence="1">KSC_2009_1</strain>
    </source>
</reference>
<sequence>MELFLLPCTGEGNEYLDSLPKLALTLQGDKSNCTELKFLSRLKRKNIFKNDQDCWHSYWHVKVKSSPAEKTYQNSCLLHCEEEHICRKLLLCR</sequence>
<dbReference type="EMBL" id="AKHW03000416">
    <property type="protein sequence ID" value="KYO47799.1"/>
    <property type="molecule type" value="Genomic_DNA"/>
</dbReference>
<accession>A0A151PFM3</accession>
<dbReference type="Proteomes" id="UP000050525">
    <property type="component" value="Unassembled WGS sequence"/>
</dbReference>
<organism evidence="1 2">
    <name type="scientific">Alligator mississippiensis</name>
    <name type="common">American alligator</name>
    <dbReference type="NCBI Taxonomy" id="8496"/>
    <lineage>
        <taxon>Eukaryota</taxon>
        <taxon>Metazoa</taxon>
        <taxon>Chordata</taxon>
        <taxon>Craniata</taxon>
        <taxon>Vertebrata</taxon>
        <taxon>Euteleostomi</taxon>
        <taxon>Archelosauria</taxon>
        <taxon>Archosauria</taxon>
        <taxon>Crocodylia</taxon>
        <taxon>Alligatoridae</taxon>
        <taxon>Alligatorinae</taxon>
        <taxon>Alligator</taxon>
    </lineage>
</organism>
<keyword evidence="2" id="KW-1185">Reference proteome</keyword>
<dbReference type="AlphaFoldDB" id="A0A151PFM3"/>
<name>A0A151PFM3_ALLMI</name>
<proteinExistence type="predicted"/>
<protein>
    <submittedName>
        <fullName evidence="1">Uncharacterized protein</fullName>
    </submittedName>
</protein>